<gene>
    <name evidence="4" type="ORF">CTheo_6709</name>
</gene>
<name>A0A5N5QE02_9AGAM</name>
<dbReference type="Pfam" id="PF13598">
    <property type="entry name" value="DUF4139"/>
    <property type="match status" value="1"/>
</dbReference>
<evidence type="ECO:0000256" key="1">
    <source>
        <dbReference type="SAM" id="Coils"/>
    </source>
</evidence>
<keyword evidence="1" id="KW-0175">Coiled coil</keyword>
<dbReference type="PANTHER" id="PTHR31005">
    <property type="entry name" value="DUF4139 DOMAIN-CONTAINING PROTEIN"/>
    <property type="match status" value="1"/>
</dbReference>
<dbReference type="PANTHER" id="PTHR31005:SF8">
    <property type="entry name" value="DUF4139 DOMAIN-CONTAINING PROTEIN"/>
    <property type="match status" value="1"/>
</dbReference>
<feature type="domain" description="DUF4140" evidence="3">
    <location>
        <begin position="27"/>
        <end position="128"/>
    </location>
</feature>
<reference evidence="4 5" key="1">
    <citation type="journal article" date="2019" name="Fungal Biol. Biotechnol.">
        <title>Draft genome sequence of fastidious pathogen Ceratobasidium theobromae, which causes vascular-streak dieback in Theobroma cacao.</title>
        <authorList>
            <person name="Ali S.S."/>
            <person name="Asman A."/>
            <person name="Shao J."/>
            <person name="Firmansyah A.P."/>
            <person name="Susilo A.W."/>
            <person name="Rosmana A."/>
            <person name="McMahon P."/>
            <person name="Junaid M."/>
            <person name="Guest D."/>
            <person name="Kheng T.Y."/>
            <person name="Meinhardt L.W."/>
            <person name="Bailey B.A."/>
        </authorList>
    </citation>
    <scope>NUCLEOTIDE SEQUENCE [LARGE SCALE GENOMIC DNA]</scope>
    <source>
        <strain evidence="4 5">CT2</strain>
    </source>
</reference>
<dbReference type="InterPro" id="IPR037291">
    <property type="entry name" value="DUF4139"/>
</dbReference>
<dbReference type="Pfam" id="PF13600">
    <property type="entry name" value="DUF4140"/>
    <property type="match status" value="1"/>
</dbReference>
<sequence length="607" mass="66308">MRYSTDSSPHTMKQIPIDAQEHPIEAITLYRYRAEVRRAITLELQSGQNDFTITNLPSSLVRDTLHVTGLSAGQASVVHTTCVPPPSLFGPNADILRVRKTKKLAELEAKRRELSRELSLINARSDVLLEYAKSLNGENTQPSEFVEFLTLFNGIGQQTLEATTKIEAEIQDIDSRIGKINSDADEYSDDEKEEIQTLKRRTKVGVSISAKEACSVKLVLTYGAGWNPTYELQATTDSVTHAVANTVTLHYRASISQDTGENWNDVRLTLSTAVTGGFTPQLRRGVIRDAPPSNQQNSGARLWSQGNTNLASLFGQTSAVGATSSFGSTSGFGAFAPSTGGAFSSQTNDFADQEPAVFVESNPELQILEHVGTEAKDQGLASTYSVDANVSIPSGGDPPQVTVMTMQLAAKAEYVATPKLGRAVYLLCKIKNTSAHHLPAGSLVTYLDNSFVDTTGIPAVPVKGTIVKSLGEDAAIVTTFRHTTQKANFEHVPFTQKSVTTITDLITIKNARAFTIPRVLVRHAIPTPADQRFRVTLKDPEDLSQLALKNELKLRDRVKGRWIDDPNSSEITGLIEWTVDDLTPDSSEEIKMVYEVAAPEDVKWFQT</sequence>
<accession>A0A5N5QE02</accession>
<dbReference type="EMBL" id="SSOP01000223">
    <property type="protein sequence ID" value="KAB5589849.1"/>
    <property type="molecule type" value="Genomic_DNA"/>
</dbReference>
<organism evidence="4 5">
    <name type="scientific">Ceratobasidium theobromae</name>
    <dbReference type="NCBI Taxonomy" id="1582974"/>
    <lineage>
        <taxon>Eukaryota</taxon>
        <taxon>Fungi</taxon>
        <taxon>Dikarya</taxon>
        <taxon>Basidiomycota</taxon>
        <taxon>Agaricomycotina</taxon>
        <taxon>Agaricomycetes</taxon>
        <taxon>Cantharellales</taxon>
        <taxon>Ceratobasidiaceae</taxon>
        <taxon>Ceratobasidium</taxon>
    </lineage>
</organism>
<evidence type="ECO:0000313" key="4">
    <source>
        <dbReference type="EMBL" id="KAB5589849.1"/>
    </source>
</evidence>
<evidence type="ECO:0000259" key="2">
    <source>
        <dbReference type="Pfam" id="PF13598"/>
    </source>
</evidence>
<proteinExistence type="predicted"/>
<dbReference type="AlphaFoldDB" id="A0A5N5QE02"/>
<evidence type="ECO:0000259" key="3">
    <source>
        <dbReference type="Pfam" id="PF13600"/>
    </source>
</evidence>
<dbReference type="OrthoDB" id="10068793at2759"/>
<dbReference type="InterPro" id="IPR025554">
    <property type="entry name" value="DUF4140"/>
</dbReference>
<feature type="domain" description="DUF4139" evidence="2">
    <location>
        <begin position="221"/>
        <end position="600"/>
    </location>
</feature>
<evidence type="ECO:0000313" key="5">
    <source>
        <dbReference type="Proteomes" id="UP000383932"/>
    </source>
</evidence>
<comment type="caution">
    <text evidence="4">The sequence shown here is derived from an EMBL/GenBank/DDBJ whole genome shotgun (WGS) entry which is preliminary data.</text>
</comment>
<keyword evidence="5" id="KW-1185">Reference proteome</keyword>
<feature type="coiled-coil region" evidence="1">
    <location>
        <begin position="97"/>
        <end position="124"/>
    </location>
</feature>
<dbReference type="NCBIfam" id="TIGR02231">
    <property type="entry name" value="mucoidy inhibitor MuiA family protein"/>
    <property type="match status" value="1"/>
</dbReference>
<protein>
    <submittedName>
        <fullName evidence="4">Mucoidy inhibitor A</fullName>
    </submittedName>
</protein>
<dbReference type="Proteomes" id="UP000383932">
    <property type="component" value="Unassembled WGS sequence"/>
</dbReference>
<dbReference type="InterPro" id="IPR011935">
    <property type="entry name" value="CHP02231"/>
</dbReference>